<protein>
    <submittedName>
        <fullName evidence="1">Uncharacterized protein</fullName>
    </submittedName>
</protein>
<accession>A0A7T9DJL9</accession>
<gene>
    <name evidence="1" type="ORF">IPJ89_05325</name>
</gene>
<name>A0A7T9DJL9_9ARCH</name>
<dbReference type="AlphaFoldDB" id="A0A7T9DJL9"/>
<sequence>MQTQHAVVILIVLLAMSFIIGNAFGQAGAFSASAPNHPLQQIQTTPTSGASVDADGDGIVDVTQRVVVSVNTSTFAGNGQASCGAGTAISGGCDCQGKNITQNTPELNGNQPKGWLCACDGGSDGEVNVVCTD</sequence>
<dbReference type="EMBL" id="CP064981">
    <property type="protein sequence ID" value="QQR92537.1"/>
    <property type="molecule type" value="Genomic_DNA"/>
</dbReference>
<evidence type="ECO:0000313" key="1">
    <source>
        <dbReference type="EMBL" id="QQR92537.1"/>
    </source>
</evidence>
<organism evidence="1">
    <name type="scientific">Candidatus Iainarchaeum sp</name>
    <dbReference type="NCBI Taxonomy" id="3101447"/>
    <lineage>
        <taxon>Archaea</taxon>
        <taxon>Candidatus Iainarchaeota</taxon>
        <taxon>Candidatus Iainarchaeia</taxon>
        <taxon>Candidatus Iainarchaeales</taxon>
        <taxon>Candidatus Iainarchaeaceae</taxon>
        <taxon>Candidatus Iainarchaeum</taxon>
    </lineage>
</organism>
<dbReference type="Proteomes" id="UP000596004">
    <property type="component" value="Chromosome"/>
</dbReference>
<reference evidence="1" key="1">
    <citation type="submission" date="2020-11" db="EMBL/GenBank/DDBJ databases">
        <title>Connecting structure to function with the recovery of over 1000 high-quality activated sludge metagenome-assembled genomes encoding full-length rRNA genes using long-read sequencing.</title>
        <authorList>
            <person name="Singleton C.M."/>
            <person name="Petriglieri F."/>
            <person name="Kristensen J.M."/>
            <person name="Kirkegaard R.H."/>
            <person name="Michaelsen T.Y."/>
            <person name="Andersen M.H."/>
            <person name="Karst S.M."/>
            <person name="Dueholm M.S."/>
            <person name="Nielsen P.H."/>
            <person name="Albertsen M."/>
        </authorList>
    </citation>
    <scope>NUCLEOTIDE SEQUENCE</scope>
    <source>
        <strain evidence="1">Fred_18-Q3-R57-64_BAT3C.431</strain>
    </source>
</reference>
<proteinExistence type="predicted"/>